<organism evidence="8 9">
    <name type="scientific">Subtercola boreus</name>
    <dbReference type="NCBI Taxonomy" id="120213"/>
    <lineage>
        <taxon>Bacteria</taxon>
        <taxon>Bacillati</taxon>
        <taxon>Actinomycetota</taxon>
        <taxon>Actinomycetes</taxon>
        <taxon>Micrococcales</taxon>
        <taxon>Microbacteriaceae</taxon>
        <taxon>Subtercola</taxon>
    </lineage>
</organism>
<proteinExistence type="inferred from homology"/>
<reference evidence="8 9" key="1">
    <citation type="submission" date="2017-04" db="EMBL/GenBank/DDBJ databases">
        <title>Comparative genome analysis of Subtercola boreus.</title>
        <authorList>
            <person name="Cho Y.-J."/>
            <person name="Cho A."/>
            <person name="Kim O.-S."/>
            <person name="Lee J.-I."/>
        </authorList>
    </citation>
    <scope>NUCLEOTIDE SEQUENCE [LARGE SCALE GENOMIC DNA]</scope>
    <source>
        <strain evidence="8 9">P28004</strain>
    </source>
</reference>
<dbReference type="OrthoDB" id="3212934at2"/>
<feature type="domain" description="Dihydroneopterin aldolase/epimerase" evidence="7">
    <location>
        <begin position="21"/>
        <end position="133"/>
    </location>
</feature>
<dbReference type="InterPro" id="IPR043133">
    <property type="entry name" value="GTP-CH-I_C/QueF"/>
</dbReference>
<dbReference type="GO" id="GO:0005737">
    <property type="term" value="C:cytoplasm"/>
    <property type="evidence" value="ECO:0007669"/>
    <property type="project" value="TreeGrafter"/>
</dbReference>
<dbReference type="FunFam" id="3.30.1130.10:FF:000003">
    <property type="entry name" value="7,8-dihydroneopterin aldolase"/>
    <property type="match status" value="1"/>
</dbReference>
<dbReference type="SMART" id="SM00905">
    <property type="entry name" value="FolB"/>
    <property type="match status" value="1"/>
</dbReference>
<evidence type="ECO:0000313" key="8">
    <source>
        <dbReference type="EMBL" id="RFA25254.1"/>
    </source>
</evidence>
<evidence type="ECO:0000256" key="4">
    <source>
        <dbReference type="ARBA" id="ARBA00022909"/>
    </source>
</evidence>
<dbReference type="NCBIfam" id="TIGR00525">
    <property type="entry name" value="folB"/>
    <property type="match status" value="1"/>
</dbReference>
<evidence type="ECO:0000259" key="7">
    <source>
        <dbReference type="SMART" id="SM00905"/>
    </source>
</evidence>
<evidence type="ECO:0000256" key="6">
    <source>
        <dbReference type="RuleBase" id="RU362079"/>
    </source>
</evidence>
<dbReference type="AlphaFoldDB" id="A0A3E0W8V7"/>
<dbReference type="PANTHER" id="PTHR42844">
    <property type="entry name" value="DIHYDRONEOPTERIN ALDOLASE 1-RELATED"/>
    <property type="match status" value="1"/>
</dbReference>
<keyword evidence="4 6" id="KW-0289">Folate biosynthesis</keyword>
<comment type="function">
    <text evidence="6">Catalyzes the conversion of 7,8-dihydroneopterin to 6-hydroxymethyl-7,8-dihydropterin.</text>
</comment>
<dbReference type="EC" id="4.1.2.25" evidence="6"/>
<evidence type="ECO:0000256" key="5">
    <source>
        <dbReference type="ARBA" id="ARBA00023239"/>
    </source>
</evidence>
<dbReference type="GO" id="GO:0046654">
    <property type="term" value="P:tetrahydrofolate biosynthetic process"/>
    <property type="evidence" value="ECO:0007669"/>
    <property type="project" value="UniProtKB-UniRule"/>
</dbReference>
<dbReference type="GO" id="GO:0004150">
    <property type="term" value="F:dihydroneopterin aldolase activity"/>
    <property type="evidence" value="ECO:0007669"/>
    <property type="project" value="UniProtKB-UniRule"/>
</dbReference>
<comment type="catalytic activity">
    <reaction evidence="1 6">
        <text>7,8-dihydroneopterin = 6-hydroxymethyl-7,8-dihydropterin + glycolaldehyde</text>
        <dbReference type="Rhea" id="RHEA:10540"/>
        <dbReference type="ChEBI" id="CHEBI:17001"/>
        <dbReference type="ChEBI" id="CHEBI:17071"/>
        <dbReference type="ChEBI" id="CHEBI:44841"/>
        <dbReference type="EC" id="4.1.2.25"/>
    </reaction>
</comment>
<comment type="pathway">
    <text evidence="2 6">Cofactor biosynthesis; tetrahydrofolate biosynthesis; 2-amino-4-hydroxy-6-hydroxymethyl-7,8-dihydropteridine diphosphate from 7,8-dihydroneopterin triphosphate: step 3/4.</text>
</comment>
<evidence type="ECO:0000256" key="1">
    <source>
        <dbReference type="ARBA" id="ARBA00001353"/>
    </source>
</evidence>
<dbReference type="Pfam" id="PF02152">
    <property type="entry name" value="FolB"/>
    <property type="match status" value="1"/>
</dbReference>
<dbReference type="Proteomes" id="UP000257080">
    <property type="component" value="Unassembled WGS sequence"/>
</dbReference>
<comment type="caution">
    <text evidence="8">The sequence shown here is derived from an EMBL/GenBank/DDBJ whole genome shotgun (WGS) entry which is preliminary data.</text>
</comment>
<evidence type="ECO:0000256" key="2">
    <source>
        <dbReference type="ARBA" id="ARBA00005013"/>
    </source>
</evidence>
<evidence type="ECO:0000313" key="9">
    <source>
        <dbReference type="Proteomes" id="UP000257080"/>
    </source>
</evidence>
<dbReference type="RefSeq" id="WP_116419691.1">
    <property type="nucleotide sequence ID" value="NZ_NBXC01000030.1"/>
</dbReference>
<evidence type="ECO:0000256" key="3">
    <source>
        <dbReference type="ARBA" id="ARBA00005708"/>
    </source>
</evidence>
<comment type="similarity">
    <text evidence="3 6">Belongs to the DHNA family.</text>
</comment>
<dbReference type="InterPro" id="IPR006157">
    <property type="entry name" value="FolB_dom"/>
</dbReference>
<protein>
    <recommendedName>
        <fullName evidence="6">7,8-dihydroneopterin aldolase</fullName>
        <ecNumber evidence="6">4.1.2.25</ecNumber>
    </recommendedName>
</protein>
<dbReference type="NCBIfam" id="TIGR00526">
    <property type="entry name" value="folB_dom"/>
    <property type="match status" value="1"/>
</dbReference>
<dbReference type="GO" id="GO:0046656">
    <property type="term" value="P:folic acid biosynthetic process"/>
    <property type="evidence" value="ECO:0007669"/>
    <property type="project" value="UniProtKB-UniRule"/>
</dbReference>
<dbReference type="PANTHER" id="PTHR42844:SF1">
    <property type="entry name" value="DIHYDRONEOPTERIN ALDOLASE 1-RELATED"/>
    <property type="match status" value="1"/>
</dbReference>
<keyword evidence="5 6" id="KW-0456">Lyase</keyword>
<name>A0A3E0W8V7_9MICO</name>
<accession>A0A3E0W8V7</accession>
<dbReference type="SUPFAM" id="SSF55620">
    <property type="entry name" value="Tetrahydrobiopterin biosynthesis enzymes-like"/>
    <property type="match status" value="1"/>
</dbReference>
<dbReference type="InterPro" id="IPR006156">
    <property type="entry name" value="Dihydroneopterin_aldolase"/>
</dbReference>
<sequence>MSDGGAASTILARVPDELDSITLTGLAVQANHGVYDHERRDGQPFVVDVTVWLDTRAAAAADDLGQTVNYGVFAHAVHDAVAQNPVDLLETLAERIAVVALAFARVTVTRVTVHKPEAPIGLPFDDVAITITRSRA</sequence>
<dbReference type="Gene3D" id="3.30.1130.10">
    <property type="match status" value="1"/>
</dbReference>
<gene>
    <name evidence="8" type="ORF">B7R25_14510</name>
</gene>
<dbReference type="UniPathway" id="UPA00077">
    <property type="reaction ID" value="UER00154"/>
</dbReference>
<dbReference type="EMBL" id="NBXE01000034">
    <property type="protein sequence ID" value="RFA25254.1"/>
    <property type="molecule type" value="Genomic_DNA"/>
</dbReference>